<dbReference type="AlphaFoldDB" id="A0A1F7ZZ37"/>
<feature type="domain" description="C2H2-type" evidence="2">
    <location>
        <begin position="310"/>
        <end position="338"/>
    </location>
</feature>
<dbReference type="PANTHER" id="PTHR35391:SF5">
    <property type="entry name" value="DUF6590 DOMAIN-CONTAINING PROTEIN"/>
    <property type="match status" value="1"/>
</dbReference>
<dbReference type="OrthoDB" id="5365701at2759"/>
<proteinExistence type="predicted"/>
<evidence type="ECO:0000259" key="2">
    <source>
        <dbReference type="SMART" id="SM00355"/>
    </source>
</evidence>
<organism evidence="3 4">
    <name type="scientific">Aspergillus bombycis</name>
    <dbReference type="NCBI Taxonomy" id="109264"/>
    <lineage>
        <taxon>Eukaryota</taxon>
        <taxon>Fungi</taxon>
        <taxon>Dikarya</taxon>
        <taxon>Ascomycota</taxon>
        <taxon>Pezizomycotina</taxon>
        <taxon>Eurotiomycetes</taxon>
        <taxon>Eurotiomycetidae</taxon>
        <taxon>Eurotiales</taxon>
        <taxon>Aspergillaceae</taxon>
        <taxon>Aspergillus</taxon>
    </lineage>
</organism>
<feature type="domain" description="C2H2-type" evidence="2">
    <location>
        <begin position="397"/>
        <end position="419"/>
    </location>
</feature>
<feature type="region of interest" description="Disordered" evidence="1">
    <location>
        <begin position="532"/>
        <end position="564"/>
    </location>
</feature>
<protein>
    <recommendedName>
        <fullName evidence="2">C2H2-type domain-containing protein</fullName>
    </recommendedName>
</protein>
<dbReference type="SMART" id="SM00355">
    <property type="entry name" value="ZnF_C2H2"/>
    <property type="match status" value="3"/>
</dbReference>
<feature type="compositionally biased region" description="Polar residues" evidence="1">
    <location>
        <begin position="463"/>
        <end position="481"/>
    </location>
</feature>
<feature type="domain" description="C2H2-type" evidence="2">
    <location>
        <begin position="344"/>
        <end position="372"/>
    </location>
</feature>
<feature type="region of interest" description="Disordered" evidence="1">
    <location>
        <begin position="55"/>
        <end position="75"/>
    </location>
</feature>
<dbReference type="Proteomes" id="UP000179179">
    <property type="component" value="Unassembled WGS sequence"/>
</dbReference>
<keyword evidence="4" id="KW-1185">Reference proteome</keyword>
<dbReference type="PANTHER" id="PTHR35391">
    <property type="entry name" value="C2H2-TYPE DOMAIN-CONTAINING PROTEIN-RELATED"/>
    <property type="match status" value="1"/>
</dbReference>
<feature type="compositionally biased region" description="Polar residues" evidence="1">
    <location>
        <begin position="544"/>
        <end position="555"/>
    </location>
</feature>
<dbReference type="STRING" id="109264.A0A1F7ZZ37"/>
<evidence type="ECO:0000256" key="1">
    <source>
        <dbReference type="SAM" id="MobiDB-lite"/>
    </source>
</evidence>
<feature type="compositionally biased region" description="Polar residues" evidence="1">
    <location>
        <begin position="55"/>
        <end position="65"/>
    </location>
</feature>
<dbReference type="RefSeq" id="XP_022388414.1">
    <property type="nucleotide sequence ID" value="XM_022534547.1"/>
</dbReference>
<sequence>MADFNLWAAGAGASATGKASLDYRLRAKPQALRIVTNLLLILKALVEDCIADSTPSQVATTTPSRCENPPHNQRDRMKEVEGNLNQLVRLTVAIRKAGTQSRLQKADSSFNPSHPQILALRLHLMAIILLRPDEYGSSDSSMKMLREDRMNKAALDPIQLRLIDANLRRRGRFLYAQKHARKLGLGSHIGDCVPPLQISGQENQGPRSHVSLTIRAPKMTAPDPGNDEPAQSTTTATAVDTPLELTQKQEVKTPTTVISITSSQIRYPRPPPISDAQTVFTCPCCCQSIPVLISRGNKWKKHLMADILPYTCILPDCPRPEAFYMTREAWTSHMEKEHDSTSQWICHSCKQKDIHTIFRDPSAFRMHLEDQHGRGIKPHRIPMLLTAWRRKVPWELTHCPLCGFANDDHDLVLDHSAAHVHSFSLRSIPWGASDILEDGDCDDDDDGNYFNKYPYFNIENSCSDSSSNAPGTGSSDASSQGLPDLDFEQPKNVPHDGKVQLTVSSVEQVAGELRGPEIAKSWLAMLDVNTTGTNQDVSQDDTAETSPEITPSFRPQNPFRVPQEPDIAPAQTERHLFGFDGHIPNMFSPPPNHRGQSHAVNELKLKGEAQFNNVEAEEEGLGLSILKSQTRFRGWNTKDFQPPSTLLTPAIEDKGEYHIFSRALDGKRAS</sequence>
<dbReference type="InterPro" id="IPR013087">
    <property type="entry name" value="Znf_C2H2_type"/>
</dbReference>
<name>A0A1F7ZZ37_9EURO</name>
<feature type="region of interest" description="Disordered" evidence="1">
    <location>
        <begin position="463"/>
        <end position="498"/>
    </location>
</feature>
<evidence type="ECO:0000313" key="3">
    <source>
        <dbReference type="EMBL" id="OGM44697.1"/>
    </source>
</evidence>
<evidence type="ECO:0000313" key="4">
    <source>
        <dbReference type="Proteomes" id="UP000179179"/>
    </source>
</evidence>
<gene>
    <name evidence="3" type="ORF">ABOM_007418</name>
</gene>
<dbReference type="InterPro" id="IPR058925">
    <property type="entry name" value="zf-C2H2_AcuF"/>
</dbReference>
<dbReference type="GeneID" id="34450808"/>
<dbReference type="Pfam" id="PF26082">
    <property type="entry name" value="zf-C2H2_AcuF"/>
    <property type="match status" value="1"/>
</dbReference>
<dbReference type="EMBL" id="LYCR01000052">
    <property type="protein sequence ID" value="OGM44697.1"/>
    <property type="molecule type" value="Genomic_DNA"/>
</dbReference>
<reference evidence="3 4" key="1">
    <citation type="journal article" date="2016" name="Genome Biol. Evol.">
        <title>Draft genome sequence of an aflatoxigenic Aspergillus species, A. bombycis.</title>
        <authorList>
            <person name="Moore G.G."/>
            <person name="Mack B.M."/>
            <person name="Beltz S.B."/>
            <person name="Gilbert M.K."/>
        </authorList>
    </citation>
    <scope>NUCLEOTIDE SEQUENCE [LARGE SCALE GENOMIC DNA]</scope>
    <source>
        <strain evidence="4">NRRL 26010</strain>
    </source>
</reference>
<accession>A0A1F7ZZ37</accession>
<comment type="caution">
    <text evidence="3">The sequence shown here is derived from an EMBL/GenBank/DDBJ whole genome shotgun (WGS) entry which is preliminary data.</text>
</comment>